<evidence type="ECO:0000256" key="1">
    <source>
        <dbReference type="SAM" id="MobiDB-lite"/>
    </source>
</evidence>
<protein>
    <submittedName>
        <fullName evidence="2">Uncharacterized protein</fullName>
    </submittedName>
</protein>
<proteinExistence type="predicted"/>
<organism evidence="2 3">
    <name type="scientific">Pyxidicoccus fallax</name>
    <dbReference type="NCBI Taxonomy" id="394095"/>
    <lineage>
        <taxon>Bacteria</taxon>
        <taxon>Pseudomonadati</taxon>
        <taxon>Myxococcota</taxon>
        <taxon>Myxococcia</taxon>
        <taxon>Myxococcales</taxon>
        <taxon>Cystobacterineae</taxon>
        <taxon>Myxococcaceae</taxon>
        <taxon>Pyxidicoccus</taxon>
    </lineage>
</organism>
<gene>
    <name evidence="2" type="ORF">HG543_02080</name>
</gene>
<dbReference type="EMBL" id="JABBJJ010000006">
    <property type="protein sequence ID" value="NMO13654.1"/>
    <property type="molecule type" value="Genomic_DNA"/>
</dbReference>
<evidence type="ECO:0000313" key="3">
    <source>
        <dbReference type="Proteomes" id="UP000518300"/>
    </source>
</evidence>
<dbReference type="Proteomes" id="UP000518300">
    <property type="component" value="Unassembled WGS sequence"/>
</dbReference>
<name>A0A848L4L4_9BACT</name>
<feature type="region of interest" description="Disordered" evidence="1">
    <location>
        <begin position="161"/>
        <end position="181"/>
    </location>
</feature>
<keyword evidence="3" id="KW-1185">Reference proteome</keyword>
<feature type="region of interest" description="Disordered" evidence="1">
    <location>
        <begin position="1"/>
        <end position="71"/>
    </location>
</feature>
<comment type="caution">
    <text evidence="2">The sequence shown here is derived from an EMBL/GenBank/DDBJ whole genome shotgun (WGS) entry which is preliminary data.</text>
</comment>
<feature type="compositionally biased region" description="Pro residues" evidence="1">
    <location>
        <begin position="16"/>
        <end position="60"/>
    </location>
</feature>
<feature type="compositionally biased region" description="Basic and acidic residues" evidence="1">
    <location>
        <begin position="164"/>
        <end position="181"/>
    </location>
</feature>
<evidence type="ECO:0000313" key="2">
    <source>
        <dbReference type="EMBL" id="NMO13654.1"/>
    </source>
</evidence>
<sequence length="181" mass="20206">MAFLLMAEPPEQVRPVPAPRPRPVAQPEPPAPHPTPSPVPERPIPPPVVQKPVLPPPVAKPVPRKPQTNEAWGAQKLAKHLKDYDYCGREAILRKQDVPRRYKLRARFGADGAGTGGRVEPAGVAMLNACISNRTRYIYLGKPPEPREFVVELTLSFAHLRPTGKPETRDDQWSIRDDDPY</sequence>
<reference evidence="2 3" key="1">
    <citation type="submission" date="2020-04" db="EMBL/GenBank/DDBJ databases">
        <title>Draft genome of Pyxidicoccus fallax type strain.</title>
        <authorList>
            <person name="Whitworth D.E."/>
        </authorList>
    </citation>
    <scope>NUCLEOTIDE SEQUENCE [LARGE SCALE GENOMIC DNA]</scope>
    <source>
        <strain evidence="2 3">DSM 14698</strain>
    </source>
</reference>
<dbReference type="AlphaFoldDB" id="A0A848L4L4"/>
<accession>A0A848L4L4</accession>
<dbReference type="RefSeq" id="WP_169342937.1">
    <property type="nucleotide sequence ID" value="NZ_JABBJJ010000006.1"/>
</dbReference>